<feature type="chain" id="PRO_5022004615" evidence="1">
    <location>
        <begin position="21"/>
        <end position="217"/>
    </location>
</feature>
<keyword evidence="3" id="KW-1185">Reference proteome</keyword>
<evidence type="ECO:0000313" key="2">
    <source>
        <dbReference type="EMBL" id="QDU83492.1"/>
    </source>
</evidence>
<name>A0A518CW80_9BACT</name>
<organism evidence="2 3">
    <name type="scientific">Rohdeia mirabilis</name>
    <dbReference type="NCBI Taxonomy" id="2528008"/>
    <lineage>
        <taxon>Bacteria</taxon>
        <taxon>Pseudomonadati</taxon>
        <taxon>Planctomycetota</taxon>
        <taxon>Planctomycetia</taxon>
        <taxon>Planctomycetia incertae sedis</taxon>
        <taxon>Rohdeia</taxon>
    </lineage>
</organism>
<dbReference type="AlphaFoldDB" id="A0A518CW80"/>
<proteinExistence type="predicted"/>
<sequence precursor="true">MIALVAAPLLCLAQPASQPAAQPTARHAPTSFDGPVELSQLRRLPSRALEIPFRATVVVQAVDRAWDPLLTRFDGATWLRLEAWSDDAALWERASFENPAPYLFARRGTGAAQALLAASPYDRIEVEGAVRQVFAGEPWIEIWAVHRKGVALTEATVFHAARAERLEREGNLELARSEIERALAAPMPEHHRAPLLAIAERLEVPADGSDSSSGSSK</sequence>
<dbReference type="Proteomes" id="UP000319342">
    <property type="component" value="Chromosome"/>
</dbReference>
<accession>A0A518CW80</accession>
<reference evidence="2 3" key="1">
    <citation type="submission" date="2019-02" db="EMBL/GenBank/DDBJ databases">
        <title>Deep-cultivation of Planctomycetes and their phenomic and genomic characterization uncovers novel biology.</title>
        <authorList>
            <person name="Wiegand S."/>
            <person name="Jogler M."/>
            <person name="Boedeker C."/>
            <person name="Pinto D."/>
            <person name="Vollmers J."/>
            <person name="Rivas-Marin E."/>
            <person name="Kohn T."/>
            <person name="Peeters S.H."/>
            <person name="Heuer A."/>
            <person name="Rast P."/>
            <person name="Oberbeckmann S."/>
            <person name="Bunk B."/>
            <person name="Jeske O."/>
            <person name="Meyerdierks A."/>
            <person name="Storesund J.E."/>
            <person name="Kallscheuer N."/>
            <person name="Luecker S."/>
            <person name="Lage O.M."/>
            <person name="Pohl T."/>
            <person name="Merkel B.J."/>
            <person name="Hornburger P."/>
            <person name="Mueller R.-W."/>
            <person name="Bruemmer F."/>
            <person name="Labrenz M."/>
            <person name="Spormann A.M."/>
            <person name="Op den Camp H."/>
            <person name="Overmann J."/>
            <person name="Amann R."/>
            <person name="Jetten M.S.M."/>
            <person name="Mascher T."/>
            <person name="Medema M.H."/>
            <person name="Devos D.P."/>
            <person name="Kaster A.-K."/>
            <person name="Ovreas L."/>
            <person name="Rohde M."/>
            <person name="Galperin M.Y."/>
            <person name="Jogler C."/>
        </authorList>
    </citation>
    <scope>NUCLEOTIDE SEQUENCE [LARGE SCALE GENOMIC DNA]</scope>
    <source>
        <strain evidence="2 3">Pla163</strain>
    </source>
</reference>
<evidence type="ECO:0000313" key="3">
    <source>
        <dbReference type="Proteomes" id="UP000319342"/>
    </source>
</evidence>
<evidence type="ECO:0000256" key="1">
    <source>
        <dbReference type="SAM" id="SignalP"/>
    </source>
</evidence>
<dbReference type="EMBL" id="CP036290">
    <property type="protein sequence ID" value="QDU83492.1"/>
    <property type="molecule type" value="Genomic_DNA"/>
</dbReference>
<feature type="signal peptide" evidence="1">
    <location>
        <begin position="1"/>
        <end position="20"/>
    </location>
</feature>
<gene>
    <name evidence="2" type="ORF">Pla163_05910</name>
</gene>
<protein>
    <submittedName>
        <fullName evidence="2">Uncharacterized protein</fullName>
    </submittedName>
</protein>
<keyword evidence="1" id="KW-0732">Signal</keyword>